<evidence type="ECO:0000259" key="13">
    <source>
        <dbReference type="Pfam" id="PF04695"/>
    </source>
</evidence>
<keyword evidence="15" id="KW-1185">Reference proteome</keyword>
<keyword evidence="6 10" id="KW-0576">Peroxisome</keyword>
<evidence type="ECO:0000256" key="1">
    <source>
        <dbReference type="ARBA" id="ARBA00005443"/>
    </source>
</evidence>
<evidence type="ECO:0000256" key="7">
    <source>
        <dbReference type="ARBA" id="ARBA00029502"/>
    </source>
</evidence>
<sequence length="309" mass="33319">MAIRKDHVESAVKFLHDPQVASAPLAKRVEFLESKELTQEEIEEALKQAASTVPSTSSPQSAAHPIPSNISYATYTPTSPPPLPSRDWRDIFVMSTVSAGAAYGLYILAKRYVLPAILPPTPAALEADKAAIESEFTNTRSLLEELKSETESLKAAEAERNARIDTLVSSIEEVVANIRLQADKHDTEYNKIKAEVEEIRDSLPSALNSNKEAQKLALDEVQSELKSLRQLLSTRSGKHALASTSIPATTTEIKSTESRSIPVSAVPSSSNSSSQPISPPNGVSDTPKASIPAWQRAALDKSPEPQAST</sequence>
<dbReference type="InterPro" id="IPR025655">
    <property type="entry name" value="PEX14"/>
</dbReference>
<keyword evidence="3 10" id="KW-0653">Protein transport</keyword>
<comment type="function">
    <text evidence="10">Component of the PEX13-PEX14 docking complex, a translocon channel that specifically mediates the import of peroxisomal cargo proteins bound to PEX5 receptor. The PEX13-PEX14 docking complex forms a large import pore which can be opened to a diameter of about 9 nm. Mechanistically, PEX5 receptor along with cargo proteins associates with the PEX14 subunit of the PEX13-PEX14 docking complex in the cytosol, leading to the insertion of the receptor into the organelle membrane with the concomitant translocation of the cargo into the peroxisome matrix.</text>
</comment>
<evidence type="ECO:0000256" key="8">
    <source>
        <dbReference type="ARBA" id="ARBA00029691"/>
    </source>
</evidence>
<comment type="subcellular location">
    <subcellularLocation>
        <location evidence="9 10">Peroxisome membrane</location>
    </subcellularLocation>
</comment>
<keyword evidence="4" id="KW-0811">Translocation</keyword>
<comment type="similarity">
    <text evidence="1 10">Belongs to the peroxin-14 family.</text>
</comment>
<dbReference type="Gene3D" id="1.10.10.10">
    <property type="entry name" value="Winged helix-like DNA-binding domain superfamily/Winged helix DNA-binding domain"/>
    <property type="match status" value="1"/>
</dbReference>
<feature type="region of interest" description="Disordered" evidence="12">
    <location>
        <begin position="236"/>
        <end position="309"/>
    </location>
</feature>
<evidence type="ECO:0000256" key="11">
    <source>
        <dbReference type="SAM" id="Coils"/>
    </source>
</evidence>
<evidence type="ECO:0000256" key="2">
    <source>
        <dbReference type="ARBA" id="ARBA00022448"/>
    </source>
</evidence>
<feature type="compositionally biased region" description="Polar residues" evidence="12">
    <location>
        <begin position="49"/>
        <end position="61"/>
    </location>
</feature>
<feature type="compositionally biased region" description="Low complexity" evidence="12">
    <location>
        <begin position="258"/>
        <end position="276"/>
    </location>
</feature>
<dbReference type="GO" id="GO:1990429">
    <property type="term" value="C:peroxisomal importomer complex"/>
    <property type="evidence" value="ECO:0007669"/>
    <property type="project" value="TreeGrafter"/>
</dbReference>
<evidence type="ECO:0000313" key="14">
    <source>
        <dbReference type="EMBL" id="ODV90901.1"/>
    </source>
</evidence>
<proteinExistence type="inferred from homology"/>
<keyword evidence="5 10" id="KW-0472">Membrane</keyword>
<evidence type="ECO:0000256" key="5">
    <source>
        <dbReference type="ARBA" id="ARBA00023136"/>
    </source>
</evidence>
<evidence type="ECO:0000256" key="3">
    <source>
        <dbReference type="ARBA" id="ARBA00022927"/>
    </source>
</evidence>
<evidence type="ECO:0000256" key="12">
    <source>
        <dbReference type="SAM" id="MobiDB-lite"/>
    </source>
</evidence>
<evidence type="ECO:0000256" key="9">
    <source>
        <dbReference type="ARBA" id="ARBA00046271"/>
    </source>
</evidence>
<feature type="compositionally biased region" description="Polar residues" evidence="12">
    <location>
        <begin position="242"/>
        <end position="253"/>
    </location>
</feature>
<dbReference type="OrthoDB" id="5549158at2759"/>
<feature type="region of interest" description="Disordered" evidence="12">
    <location>
        <begin position="46"/>
        <end position="79"/>
    </location>
</feature>
<dbReference type="PANTHER" id="PTHR23058:SF0">
    <property type="entry name" value="PEROXISOMAL MEMBRANE PROTEIN PEX14"/>
    <property type="match status" value="1"/>
</dbReference>
<evidence type="ECO:0000256" key="6">
    <source>
        <dbReference type="ARBA" id="ARBA00023140"/>
    </source>
</evidence>
<gene>
    <name evidence="14" type="ORF">CANCADRAFT_2621</name>
</gene>
<dbReference type="InterPro" id="IPR006785">
    <property type="entry name" value="Pex14_N"/>
</dbReference>
<dbReference type="PANTHER" id="PTHR23058">
    <property type="entry name" value="PEROXISOMAL MEMBRANE PROTEIN PEX14"/>
    <property type="match status" value="1"/>
</dbReference>
<feature type="domain" description="Peroxisome membrane anchor protein Pex14p N-terminal" evidence="13">
    <location>
        <begin position="4"/>
        <end position="47"/>
    </location>
</feature>
<evidence type="ECO:0000313" key="15">
    <source>
        <dbReference type="Proteomes" id="UP000095023"/>
    </source>
</evidence>
<dbReference type="AlphaFoldDB" id="A0A1E4TGK3"/>
<dbReference type="Pfam" id="PF04695">
    <property type="entry name" value="Pex14_N"/>
    <property type="match status" value="1"/>
</dbReference>
<name>A0A1E4TGK3_9ASCO</name>
<dbReference type="EMBL" id="KV453842">
    <property type="protein sequence ID" value="ODV90901.1"/>
    <property type="molecule type" value="Genomic_DNA"/>
</dbReference>
<dbReference type="Proteomes" id="UP000095023">
    <property type="component" value="Unassembled WGS sequence"/>
</dbReference>
<keyword evidence="11" id="KW-0175">Coiled coil</keyword>
<feature type="coiled-coil region" evidence="11">
    <location>
        <begin position="129"/>
        <end position="231"/>
    </location>
</feature>
<reference evidence="15" key="1">
    <citation type="submission" date="2016-02" db="EMBL/GenBank/DDBJ databases">
        <title>Comparative genomics of biotechnologically important yeasts.</title>
        <authorList>
            <consortium name="DOE Joint Genome Institute"/>
            <person name="Riley R."/>
            <person name="Haridas S."/>
            <person name="Wolfe K.H."/>
            <person name="Lopes M.R."/>
            <person name="Hittinger C.T."/>
            <person name="Goker M."/>
            <person name="Salamov A."/>
            <person name="Wisecaver J."/>
            <person name="Long T.M."/>
            <person name="Aerts A.L."/>
            <person name="Barry K."/>
            <person name="Choi C."/>
            <person name="Clum A."/>
            <person name="Coughlan A.Y."/>
            <person name="Deshpande S."/>
            <person name="Douglass A.P."/>
            <person name="Hanson S.J."/>
            <person name="Klenk H.-P."/>
            <person name="Labutti K."/>
            <person name="Lapidus A."/>
            <person name="Lindquist E."/>
            <person name="Lipzen A."/>
            <person name="Meier-Kolthoff J.P."/>
            <person name="Ohm R.A."/>
            <person name="Otillar R.P."/>
            <person name="Pangilinan J."/>
            <person name="Peng Y."/>
            <person name="Rokas A."/>
            <person name="Rosa C.A."/>
            <person name="Scheuner C."/>
            <person name="Sibirny A.A."/>
            <person name="Slot J.C."/>
            <person name="Stielow J.B."/>
            <person name="Sun H."/>
            <person name="Kurtzman C.P."/>
            <person name="Blackwell M."/>
            <person name="Jeffries T.W."/>
            <person name="Grigoriev I.V."/>
        </authorList>
    </citation>
    <scope>NUCLEOTIDE SEQUENCE [LARGE SCALE GENOMIC DNA]</scope>
    <source>
        <strain evidence="15">NRRL Y-17796</strain>
    </source>
</reference>
<dbReference type="InterPro" id="IPR036388">
    <property type="entry name" value="WH-like_DNA-bd_sf"/>
</dbReference>
<evidence type="ECO:0000256" key="10">
    <source>
        <dbReference type="RuleBase" id="RU367032"/>
    </source>
</evidence>
<keyword evidence="2 10" id="KW-0813">Transport</keyword>
<evidence type="ECO:0000256" key="4">
    <source>
        <dbReference type="ARBA" id="ARBA00023010"/>
    </source>
</evidence>
<accession>A0A1E4TGK3</accession>
<organism evidence="14 15">
    <name type="scientific">Tortispora caseinolytica NRRL Y-17796</name>
    <dbReference type="NCBI Taxonomy" id="767744"/>
    <lineage>
        <taxon>Eukaryota</taxon>
        <taxon>Fungi</taxon>
        <taxon>Dikarya</taxon>
        <taxon>Ascomycota</taxon>
        <taxon>Saccharomycotina</taxon>
        <taxon>Trigonopsidomycetes</taxon>
        <taxon>Trigonopsidales</taxon>
        <taxon>Trigonopsidaceae</taxon>
        <taxon>Tortispora</taxon>
    </lineage>
</organism>
<protein>
    <recommendedName>
        <fullName evidence="7 10">Peroxisomal membrane protein PEX14</fullName>
    </recommendedName>
    <alternativeName>
        <fullName evidence="8 10">Peroxin-14</fullName>
    </alternativeName>
</protein>
<dbReference type="GO" id="GO:0005778">
    <property type="term" value="C:peroxisomal membrane"/>
    <property type="evidence" value="ECO:0007669"/>
    <property type="project" value="UniProtKB-SubCell"/>
</dbReference>
<dbReference type="GO" id="GO:0005102">
    <property type="term" value="F:signaling receptor binding"/>
    <property type="evidence" value="ECO:0007669"/>
    <property type="project" value="TreeGrafter"/>
</dbReference>
<dbReference type="GO" id="GO:0016560">
    <property type="term" value="P:protein import into peroxisome matrix, docking"/>
    <property type="evidence" value="ECO:0007669"/>
    <property type="project" value="UniProtKB-UniRule"/>
</dbReference>